<evidence type="ECO:0000256" key="2">
    <source>
        <dbReference type="ARBA" id="ARBA00007200"/>
    </source>
</evidence>
<evidence type="ECO:0000256" key="6">
    <source>
        <dbReference type="ARBA" id="ARBA00023157"/>
    </source>
</evidence>
<dbReference type="InterPro" id="IPR001024">
    <property type="entry name" value="PLAT/LH2_dom"/>
</dbReference>
<feature type="domain" description="PLAT" evidence="10">
    <location>
        <begin position="588"/>
        <end position="705"/>
    </location>
</feature>
<evidence type="ECO:0000259" key="11">
    <source>
        <dbReference type="PROSITE" id="PS50221"/>
    </source>
</evidence>
<feature type="transmembrane region" description="Helical" evidence="8">
    <location>
        <begin position="1015"/>
        <end position="1038"/>
    </location>
</feature>
<dbReference type="FunFam" id="2.60.60.20:FF:000008">
    <property type="entry name" value="Polycystic kidney disease 1-like 2, isoform CRA_a"/>
    <property type="match status" value="1"/>
</dbReference>
<evidence type="ECO:0000256" key="3">
    <source>
        <dbReference type="ARBA" id="ARBA00022692"/>
    </source>
</evidence>
<evidence type="ECO:0000256" key="5">
    <source>
        <dbReference type="ARBA" id="ARBA00023136"/>
    </source>
</evidence>
<dbReference type="InterPro" id="IPR051223">
    <property type="entry name" value="Polycystin"/>
</dbReference>
<dbReference type="InterPro" id="IPR057244">
    <property type="entry name" value="GAIN_B"/>
</dbReference>
<dbReference type="PROSITE" id="PS50221">
    <property type="entry name" value="GAIN_B"/>
    <property type="match status" value="1"/>
</dbReference>
<evidence type="ECO:0000313" key="12">
    <source>
        <dbReference type="EMBL" id="KAG7483096.1"/>
    </source>
</evidence>
<dbReference type="GO" id="GO:0005262">
    <property type="term" value="F:calcium channel activity"/>
    <property type="evidence" value="ECO:0007669"/>
    <property type="project" value="TreeGrafter"/>
</dbReference>
<feature type="signal peptide" evidence="9">
    <location>
        <begin position="1"/>
        <end position="25"/>
    </location>
</feature>
<feature type="transmembrane region" description="Helical" evidence="8">
    <location>
        <begin position="969"/>
        <end position="995"/>
    </location>
</feature>
<keyword evidence="6" id="KW-1015">Disulfide bond</keyword>
<dbReference type="GO" id="GO:0050982">
    <property type="term" value="P:detection of mechanical stimulus"/>
    <property type="evidence" value="ECO:0007669"/>
    <property type="project" value="TreeGrafter"/>
</dbReference>
<organism evidence="12 13">
    <name type="scientific">Solea senegalensis</name>
    <name type="common">Senegalese sole</name>
    <dbReference type="NCBI Taxonomy" id="28829"/>
    <lineage>
        <taxon>Eukaryota</taxon>
        <taxon>Metazoa</taxon>
        <taxon>Chordata</taxon>
        <taxon>Craniata</taxon>
        <taxon>Vertebrata</taxon>
        <taxon>Euteleostomi</taxon>
        <taxon>Actinopterygii</taxon>
        <taxon>Neopterygii</taxon>
        <taxon>Teleostei</taxon>
        <taxon>Neoteleostei</taxon>
        <taxon>Acanthomorphata</taxon>
        <taxon>Carangaria</taxon>
        <taxon>Pleuronectiformes</taxon>
        <taxon>Pleuronectoidei</taxon>
        <taxon>Soleidae</taxon>
        <taxon>Solea</taxon>
    </lineage>
</organism>
<proteinExistence type="inferred from homology"/>
<dbReference type="InterPro" id="IPR000203">
    <property type="entry name" value="GPS"/>
</dbReference>
<accession>A0AAV6Q3Y7</accession>
<keyword evidence="4 8" id="KW-1133">Transmembrane helix</keyword>
<feature type="transmembrane region" description="Helical" evidence="8">
    <location>
        <begin position="751"/>
        <end position="773"/>
    </location>
</feature>
<evidence type="ECO:0000259" key="10">
    <source>
        <dbReference type="PROSITE" id="PS50095"/>
    </source>
</evidence>
<keyword evidence="3 8" id="KW-0812">Transmembrane</keyword>
<feature type="transmembrane region" description="Helical" evidence="8">
    <location>
        <begin position="543"/>
        <end position="566"/>
    </location>
</feature>
<evidence type="ECO:0000256" key="7">
    <source>
        <dbReference type="PROSITE-ProRule" id="PRU00152"/>
    </source>
</evidence>
<evidence type="ECO:0000256" key="1">
    <source>
        <dbReference type="ARBA" id="ARBA00004370"/>
    </source>
</evidence>
<keyword evidence="9" id="KW-0732">Signal</keyword>
<dbReference type="Proteomes" id="UP000693946">
    <property type="component" value="Linkage Group LG7"/>
</dbReference>
<dbReference type="SMART" id="SM00303">
    <property type="entry name" value="GPS"/>
    <property type="match status" value="1"/>
</dbReference>
<comment type="caution">
    <text evidence="7">Lacks conserved residue(s) required for the propagation of feature annotation.</text>
</comment>
<feature type="chain" id="PRO_5043327807" evidence="9">
    <location>
        <begin position="26"/>
        <end position="1069"/>
    </location>
</feature>
<reference evidence="12 13" key="1">
    <citation type="journal article" date="2021" name="Sci. Rep.">
        <title>Chromosome anchoring in Senegalese sole (Solea senegalensis) reveals sex-associated markers and genome rearrangements in flatfish.</title>
        <authorList>
            <person name="Guerrero-Cozar I."/>
            <person name="Gomez-Garrido J."/>
            <person name="Berbel C."/>
            <person name="Martinez-Blanch J.F."/>
            <person name="Alioto T."/>
            <person name="Claros M.G."/>
            <person name="Gagnaire P.A."/>
            <person name="Manchado M."/>
        </authorList>
    </citation>
    <scope>NUCLEOTIDE SEQUENCE [LARGE SCALE GENOMIC DNA]</scope>
    <source>
        <strain evidence="12">Sse05_10M</strain>
    </source>
</reference>
<comment type="caution">
    <text evidence="12">The sequence shown here is derived from an EMBL/GenBank/DDBJ whole genome shotgun (WGS) entry which is preliminary data.</text>
</comment>
<feature type="domain" description="GAIN-B" evidence="11">
    <location>
        <begin position="369"/>
        <end position="528"/>
    </location>
</feature>
<dbReference type="EMBL" id="JAGKHQ010000019">
    <property type="protein sequence ID" value="KAG7483096.1"/>
    <property type="molecule type" value="Genomic_DNA"/>
</dbReference>
<dbReference type="Pfam" id="PF01825">
    <property type="entry name" value="GPS"/>
    <property type="match status" value="1"/>
</dbReference>
<evidence type="ECO:0000256" key="4">
    <source>
        <dbReference type="ARBA" id="ARBA00022989"/>
    </source>
</evidence>
<dbReference type="GO" id="GO:0016020">
    <property type="term" value="C:membrane"/>
    <property type="evidence" value="ECO:0007669"/>
    <property type="project" value="UniProtKB-SubCell"/>
</dbReference>
<sequence>MDTLLHTSVFLWISVGFLLAPQGSGANALSSQCDLVFRNVCYEFVEELRNWSQARSDCEKRGGELLRVMNSPVKLFLKKATKQRNTSKLTWWLGEGVKGEPSGEHKCTYMTLNPLRLNTTSDCKQRRSFLCTRNLPSSSSTVDTAVSGHASRVRPKRSMASSVSNINDLLREAKEELRRIETTIGEPTNPSRDDFVRYLLEGTNRLKLETTVPNNNTIWNIVNCTTGIYFLALRKCDIQTNPNAVSFFEQVFEIFVVIAEVLRTSESFVFWHRTGTVYQRSFKQDEIGDQILGSQAANEFVVLPSYSALRADVEKYDTITTQMITFNENPHPYDEITGIVCTVIISNGDGRIKMENLPEMIEIFLPRTDVAVLMNSTVVLEENTYSLTTINVTDPNMTIIFSVQPNVQESLILKLSQGSPPTSTYFNHSTILTPEGLYRWLITPEMLQQTSGVWYIDARHVNSTWDSNMTLEINSFMSKCLFWHVGWEMWITDGCEVGEKTTPYLTHCRCNHLTLFGGSFFVMPNHVDVSRTAELFATVDENYVVLVLMCAFFALYLLTLVWACFADRRSRLKRKMTLLEDNHPGAHYNYLISVYTGNRKNSGTTANVTVMLTGSEGESETHSLADPDKPVFERGGVDMFLMATPFPLGEVQSIRLQHDNSGGQPSWYVNKVTVQDLQTQHVFHYFCDCWLSSDHGDGTTKKTFHAARTDEIANFRYIFKNRTSTGFRDEHIWVSIVDPPSRTPFTRVQRVSCCMCLLLCTMAINIAFWNIPVDESSPVILVIGSLQLTWQNVMVGIQSGLLMFPINILIITIFRSIRPRSVAKKPKREDQKMDAVTVPTVLKDIGEVVSLVSKSQRNKISETPRLESITDLCSTLDTVHEFIQLMQGECESDPHWVYCSKFLLAGLCHLLMDLEKLDGRNVPCPHDYQQALNVANVLVRKAEMVFSCHLASCPPTVTKQKKSTASCWLPWWCVFLGWFLLLSISAVSTYFTLLYGFQYGREKSIKWVMSLGLSLFQSIFILQPLKVIGIAVVFALLLKPVSVEENDEVKQVLMGQREKCKRFTGRETL</sequence>
<dbReference type="CDD" id="cd00037">
    <property type="entry name" value="CLECT"/>
    <property type="match status" value="1"/>
</dbReference>
<evidence type="ECO:0000313" key="13">
    <source>
        <dbReference type="Proteomes" id="UP000693946"/>
    </source>
</evidence>
<dbReference type="InterPro" id="IPR042060">
    <property type="entry name" value="PLAT_polycystin1"/>
</dbReference>
<protein>
    <submittedName>
        <fullName evidence="12">Polycystic kidney disease protein 1-like 2</fullName>
    </submittedName>
</protein>
<name>A0AAV6Q3Y7_SOLSE</name>
<comment type="similarity">
    <text evidence="2">Belongs to the polycystin family.</text>
</comment>
<feature type="transmembrane region" description="Helical" evidence="8">
    <location>
        <begin position="793"/>
        <end position="817"/>
    </location>
</feature>
<comment type="subcellular location">
    <subcellularLocation>
        <location evidence="1">Membrane</location>
    </subcellularLocation>
</comment>
<evidence type="ECO:0000256" key="9">
    <source>
        <dbReference type="SAM" id="SignalP"/>
    </source>
</evidence>
<evidence type="ECO:0000256" key="8">
    <source>
        <dbReference type="SAM" id="Phobius"/>
    </source>
</evidence>
<dbReference type="PANTHER" id="PTHR10877">
    <property type="entry name" value="POLYCYSTIN FAMILY MEMBER"/>
    <property type="match status" value="1"/>
</dbReference>
<dbReference type="AlphaFoldDB" id="A0AAV6Q3Y7"/>
<keyword evidence="5 8" id="KW-0472">Membrane</keyword>
<dbReference type="PANTHER" id="PTHR10877:SF197">
    <property type="entry name" value="POLYCYSTIC KIDNEY DISEASE PROTEIN 1-LIKE 2"/>
    <property type="match status" value="1"/>
</dbReference>
<dbReference type="CDD" id="cd01752">
    <property type="entry name" value="PLAT_polycystin"/>
    <property type="match status" value="1"/>
</dbReference>
<dbReference type="SMART" id="SM00308">
    <property type="entry name" value="LH2"/>
    <property type="match status" value="1"/>
</dbReference>
<dbReference type="PROSITE" id="PS50095">
    <property type="entry name" value="PLAT"/>
    <property type="match status" value="1"/>
</dbReference>
<dbReference type="Pfam" id="PF01477">
    <property type="entry name" value="PLAT"/>
    <property type="match status" value="1"/>
</dbReference>
<gene>
    <name evidence="12" type="ORF">JOB18_039139</name>
</gene>
<keyword evidence="13" id="KW-1185">Reference proteome</keyword>